<dbReference type="Proteomes" id="UP000198281">
    <property type="component" value="Unassembled WGS sequence"/>
</dbReference>
<evidence type="ECO:0000313" key="2">
    <source>
        <dbReference type="Proteomes" id="UP000198281"/>
    </source>
</evidence>
<dbReference type="AlphaFoldDB" id="A0A239BY79"/>
<name>A0A239BY79_9SPHN</name>
<gene>
    <name evidence="1" type="ORF">SAMN06295912_101476</name>
</gene>
<proteinExistence type="predicted"/>
<protein>
    <submittedName>
        <fullName evidence="1">Uncharacterized protein</fullName>
    </submittedName>
</protein>
<dbReference type="EMBL" id="FZOS01000001">
    <property type="protein sequence ID" value="SNS12957.1"/>
    <property type="molecule type" value="Genomic_DNA"/>
</dbReference>
<reference evidence="2" key="1">
    <citation type="submission" date="2017-06" db="EMBL/GenBank/DDBJ databases">
        <authorList>
            <person name="Varghese N."/>
            <person name="Submissions S."/>
        </authorList>
    </citation>
    <scope>NUCLEOTIDE SEQUENCE [LARGE SCALE GENOMIC DNA]</scope>
    <source>
        <strain evidence="2">LNB2</strain>
    </source>
</reference>
<evidence type="ECO:0000313" key="1">
    <source>
        <dbReference type="EMBL" id="SNS12957.1"/>
    </source>
</evidence>
<sequence length="69" mass="7511">MLTTKDPTELLERAEMHEQLAAATDDGPARKMHQAMAAEYRRRAAEAGNVQIIPPAGSDPIIRLSAVAR</sequence>
<keyword evidence="2" id="KW-1185">Reference proteome</keyword>
<accession>A0A239BY79</accession>
<organism evidence="1 2">
    <name type="scientific">Edaphosphingomonas laterariae</name>
    <dbReference type="NCBI Taxonomy" id="861865"/>
    <lineage>
        <taxon>Bacteria</taxon>
        <taxon>Pseudomonadati</taxon>
        <taxon>Pseudomonadota</taxon>
        <taxon>Alphaproteobacteria</taxon>
        <taxon>Sphingomonadales</taxon>
        <taxon>Rhizorhabdaceae</taxon>
        <taxon>Edaphosphingomonas</taxon>
    </lineage>
</organism>